<feature type="domain" description="Response regulatory" evidence="3">
    <location>
        <begin position="9"/>
        <end position="120"/>
    </location>
</feature>
<protein>
    <recommendedName>
        <fullName evidence="3">Response regulatory domain-containing protein</fullName>
    </recommendedName>
</protein>
<reference evidence="4 5" key="1">
    <citation type="submission" date="2018-02" db="EMBL/GenBank/DDBJ databases">
        <title>Whole genome sequencing of endophytic bacterium.</title>
        <authorList>
            <person name="Eedara R."/>
            <person name="Podile A.R."/>
        </authorList>
    </citation>
    <scope>NUCLEOTIDE SEQUENCE [LARGE SCALE GENOMIC DNA]</scope>
    <source>
        <strain evidence="4 5">RP1T</strain>
    </source>
</reference>
<dbReference type="GO" id="GO:0000160">
    <property type="term" value="P:phosphorelay signal transduction system"/>
    <property type="evidence" value="ECO:0007669"/>
    <property type="project" value="InterPro"/>
</dbReference>
<dbReference type="Proteomes" id="UP000237682">
    <property type="component" value="Unassembled WGS sequence"/>
</dbReference>
<dbReference type="SUPFAM" id="SSF52172">
    <property type="entry name" value="CheY-like"/>
    <property type="match status" value="1"/>
</dbReference>
<dbReference type="SMART" id="SM00448">
    <property type="entry name" value="REC"/>
    <property type="match status" value="1"/>
</dbReference>
<evidence type="ECO:0000259" key="3">
    <source>
        <dbReference type="PROSITE" id="PS50110"/>
    </source>
</evidence>
<dbReference type="RefSeq" id="WP_105860068.1">
    <property type="nucleotide sequence ID" value="NZ_PUEJ01000001.1"/>
</dbReference>
<dbReference type="PANTHER" id="PTHR44591">
    <property type="entry name" value="STRESS RESPONSE REGULATOR PROTEIN 1"/>
    <property type="match status" value="1"/>
</dbReference>
<dbReference type="InterPro" id="IPR050595">
    <property type="entry name" value="Bact_response_regulator"/>
</dbReference>
<evidence type="ECO:0000313" key="4">
    <source>
        <dbReference type="EMBL" id="PRH89101.1"/>
    </source>
</evidence>
<proteinExistence type="predicted"/>
<evidence type="ECO:0000256" key="2">
    <source>
        <dbReference type="PROSITE-ProRule" id="PRU00169"/>
    </source>
</evidence>
<dbReference type="InterPro" id="IPR001789">
    <property type="entry name" value="Sig_transdc_resp-reg_receiver"/>
</dbReference>
<comment type="caution">
    <text evidence="4">The sequence shown here is derived from an EMBL/GenBank/DDBJ whole genome shotgun (WGS) entry which is preliminary data.</text>
</comment>
<accession>A0A2S9QIB2</accession>
<name>A0A2S9QIB2_9HYPH</name>
<dbReference type="PROSITE" id="PS50110">
    <property type="entry name" value="RESPONSE_REGULATORY"/>
    <property type="match status" value="1"/>
</dbReference>
<dbReference type="OrthoDB" id="9784719at2"/>
<sequence>MQSDQPRPAVLVIEDEVFARIVIADFLADRHLEVLEAENADKALQILEQRQDVKVIFTDINMPGKLNGIELARIVRTRWPRVHVLVTTGAPQKERIPAGSHFVSKPYDQAQLADRIHLLAKAD</sequence>
<dbReference type="AlphaFoldDB" id="A0A2S9QIB2"/>
<dbReference type="PANTHER" id="PTHR44591:SF21">
    <property type="entry name" value="TWO-COMPONENT RESPONSE REGULATOR"/>
    <property type="match status" value="1"/>
</dbReference>
<dbReference type="InterPro" id="IPR011006">
    <property type="entry name" value="CheY-like_superfamily"/>
</dbReference>
<keyword evidence="1 2" id="KW-0597">Phosphoprotein</keyword>
<evidence type="ECO:0000313" key="5">
    <source>
        <dbReference type="Proteomes" id="UP000237682"/>
    </source>
</evidence>
<dbReference type="Pfam" id="PF00072">
    <property type="entry name" value="Response_reg"/>
    <property type="match status" value="1"/>
</dbReference>
<dbReference type="Gene3D" id="3.40.50.2300">
    <property type="match status" value="1"/>
</dbReference>
<gene>
    <name evidence="4" type="ORF">C5L14_00455</name>
</gene>
<evidence type="ECO:0000256" key="1">
    <source>
        <dbReference type="ARBA" id="ARBA00022553"/>
    </source>
</evidence>
<keyword evidence="5" id="KW-1185">Reference proteome</keyword>
<dbReference type="EMBL" id="PUEJ01000001">
    <property type="protein sequence ID" value="PRH89101.1"/>
    <property type="molecule type" value="Genomic_DNA"/>
</dbReference>
<organism evidence="4 5">
    <name type="scientific">Labrys okinawensis</name>
    <dbReference type="NCBI Taxonomy" id="346911"/>
    <lineage>
        <taxon>Bacteria</taxon>
        <taxon>Pseudomonadati</taxon>
        <taxon>Pseudomonadota</taxon>
        <taxon>Alphaproteobacteria</taxon>
        <taxon>Hyphomicrobiales</taxon>
        <taxon>Xanthobacteraceae</taxon>
        <taxon>Labrys</taxon>
    </lineage>
</organism>
<feature type="modified residue" description="4-aspartylphosphate" evidence="2">
    <location>
        <position position="59"/>
    </location>
</feature>